<dbReference type="Gene3D" id="1.10.10.10">
    <property type="entry name" value="Winged helix-like DNA-binding domain superfamily/Winged helix DNA-binding domain"/>
    <property type="match status" value="1"/>
</dbReference>
<dbReference type="Pfam" id="PF17783">
    <property type="entry name" value="WHD_CvfB"/>
    <property type="match status" value="1"/>
</dbReference>
<dbReference type="InterPro" id="IPR048587">
    <property type="entry name" value="CvfB_S1_3rd"/>
</dbReference>
<dbReference type="PANTHER" id="PTHR37296:SF1">
    <property type="entry name" value="CONSERVED VIRULENCE FACTOR B"/>
    <property type="match status" value="1"/>
</dbReference>
<dbReference type="InterPro" id="IPR039566">
    <property type="entry name" value="CvfB_S1_st"/>
</dbReference>
<dbReference type="PROSITE" id="PS50126">
    <property type="entry name" value="S1"/>
    <property type="match status" value="1"/>
</dbReference>
<dbReference type="InterPro" id="IPR036388">
    <property type="entry name" value="WH-like_DNA-bd_sf"/>
</dbReference>
<feature type="domain" description="S1 motif" evidence="2">
    <location>
        <begin position="154"/>
        <end position="214"/>
    </location>
</feature>
<dbReference type="RefSeq" id="WP_368654368.1">
    <property type="nucleotide sequence ID" value="NZ_CP162599.1"/>
</dbReference>
<proteinExistence type="inferred from homology"/>
<dbReference type="SUPFAM" id="SSF50249">
    <property type="entry name" value="Nucleic acid-binding proteins"/>
    <property type="match status" value="1"/>
</dbReference>
<evidence type="ECO:0000313" key="3">
    <source>
        <dbReference type="EMBL" id="XDK33690.1"/>
    </source>
</evidence>
<reference evidence="3" key="1">
    <citation type="submission" date="2024-07" db="EMBL/GenBank/DDBJ databases">
        <title>Halotolerant mesophilic bacterium Ornithinibacillus sp. 4-3, sp. nov., isolated from soil.</title>
        <authorList>
            <person name="Sidarenka A.V."/>
            <person name="Guliayeva D.E."/>
            <person name="Leanovich S.I."/>
            <person name="Hileuskaya K.S."/>
            <person name="Akhremchuk A.E."/>
            <person name="Sikolenko M.A."/>
            <person name="Valentovich L.N."/>
        </authorList>
    </citation>
    <scope>NUCLEOTIDE SEQUENCE</scope>
    <source>
        <strain evidence="3">4-3</strain>
    </source>
</reference>
<name>A0AB39HT13_9BACI</name>
<evidence type="ECO:0000256" key="1">
    <source>
        <dbReference type="PIRNR" id="PIRNR012524"/>
    </source>
</evidence>
<dbReference type="InterPro" id="IPR003029">
    <property type="entry name" value="S1_domain"/>
</dbReference>
<dbReference type="Pfam" id="PF13509">
    <property type="entry name" value="S1_2"/>
    <property type="match status" value="1"/>
</dbReference>
<dbReference type="GO" id="GO:0003676">
    <property type="term" value="F:nucleic acid binding"/>
    <property type="evidence" value="ECO:0007669"/>
    <property type="project" value="InterPro"/>
</dbReference>
<dbReference type="EMBL" id="CP162599">
    <property type="protein sequence ID" value="XDK33690.1"/>
    <property type="molecule type" value="Genomic_DNA"/>
</dbReference>
<gene>
    <name evidence="3" type="ORF">AB4Y30_04885</name>
</gene>
<dbReference type="Gene3D" id="2.40.50.140">
    <property type="entry name" value="Nucleic acid-binding proteins"/>
    <property type="match status" value="2"/>
</dbReference>
<dbReference type="InterPro" id="IPR040764">
    <property type="entry name" value="CvfB_WH"/>
</dbReference>
<organism evidence="3">
    <name type="scientific">Ornithinibacillus sp. 4-3</name>
    <dbReference type="NCBI Taxonomy" id="3231488"/>
    <lineage>
        <taxon>Bacteria</taxon>
        <taxon>Bacillati</taxon>
        <taxon>Bacillota</taxon>
        <taxon>Bacilli</taxon>
        <taxon>Bacillales</taxon>
        <taxon>Bacillaceae</taxon>
        <taxon>Ornithinibacillus</taxon>
    </lineage>
</organism>
<sequence length="286" mass="32461">MDFVSLGTVQRLKVDRAIETGYVLKKEEAEILLHHNEITNTPEVGEVIEVFLYHDKNNRTVATMSIPTIQLGTYGWAEVVEVVPRLGVFVQIGIAKEMLVSIDDLPLFEKVWPAVGDQLFVTLSKDHIGRLLAIPATEKVMMERREIAPDELLNTTVNGRVYRTSREGTAIMTEEGYRGFIHHTERKKEPRLGELIEARVIQIKDDATLNLSLLPLKQERISDDAEQILQHIIDNDGVIPFSDKSDPEEIRGTFEMSKSAFKRALGSLLKADKIEQRDNQTFLKEN</sequence>
<dbReference type="PIRSF" id="PIRSF012524">
    <property type="entry name" value="YitL_S1"/>
    <property type="match status" value="1"/>
</dbReference>
<dbReference type="InterPro" id="IPR048588">
    <property type="entry name" value="CvfB_S1_2nd"/>
</dbReference>
<comment type="similarity">
    <text evidence="1">Belongs to the CvfB family.</text>
</comment>
<dbReference type="AlphaFoldDB" id="A0AB39HT13"/>
<accession>A0AB39HT13</accession>
<evidence type="ECO:0000259" key="2">
    <source>
        <dbReference type="PROSITE" id="PS50126"/>
    </source>
</evidence>
<dbReference type="PANTHER" id="PTHR37296">
    <property type="entry name" value="CONSERVED VIRULENCE FACTOR B"/>
    <property type="match status" value="1"/>
</dbReference>
<protein>
    <submittedName>
        <fullName evidence="3">S1 RNA-binding domain-containing protein</fullName>
    </submittedName>
</protein>
<dbReference type="Pfam" id="PF21543">
    <property type="entry name" value="CvfB_2nd"/>
    <property type="match status" value="1"/>
</dbReference>
<dbReference type="Pfam" id="PF21191">
    <property type="entry name" value="CvfB_1st"/>
    <property type="match status" value="1"/>
</dbReference>
<dbReference type="InterPro" id="IPR012340">
    <property type="entry name" value="NA-bd_OB-fold"/>
</dbReference>
<dbReference type="InterPro" id="IPR014464">
    <property type="entry name" value="CvfB_fam"/>
</dbReference>